<accession>A0A0P0D374</accession>
<dbReference type="Proteomes" id="UP000057981">
    <property type="component" value="Chromosome"/>
</dbReference>
<comment type="similarity">
    <text evidence="1 4">Belongs to the D-isomer specific 2-hydroxyacid dehydrogenase family.</text>
</comment>
<dbReference type="Pfam" id="PF00389">
    <property type="entry name" value="2-Hacid_dh"/>
    <property type="match status" value="1"/>
</dbReference>
<dbReference type="Pfam" id="PF02826">
    <property type="entry name" value="2-Hacid_dh_C"/>
    <property type="match status" value="1"/>
</dbReference>
<keyword evidence="3" id="KW-0520">NAD</keyword>
<dbReference type="InterPro" id="IPR036291">
    <property type="entry name" value="NAD(P)-bd_dom_sf"/>
</dbReference>
<dbReference type="InterPro" id="IPR029752">
    <property type="entry name" value="D-isomer_DH_CS1"/>
</dbReference>
<evidence type="ECO:0000313" key="8">
    <source>
        <dbReference type="Proteomes" id="UP000057981"/>
    </source>
</evidence>
<dbReference type="PROSITE" id="PS00671">
    <property type="entry name" value="D_2_HYDROXYACID_DH_3"/>
    <property type="match status" value="1"/>
</dbReference>
<dbReference type="RefSeq" id="WP_054725038.1">
    <property type="nucleotide sequence ID" value="NZ_CP012898.1"/>
</dbReference>
<dbReference type="InterPro" id="IPR029753">
    <property type="entry name" value="D-isomer_DH_CS"/>
</dbReference>
<feature type="domain" description="D-isomer specific 2-hydroxyacid dehydrogenase catalytic" evidence="5">
    <location>
        <begin position="23"/>
        <end position="320"/>
    </location>
</feature>
<dbReference type="Gene3D" id="3.40.50.720">
    <property type="entry name" value="NAD(P)-binding Rossmann-like Domain"/>
    <property type="match status" value="2"/>
</dbReference>
<evidence type="ECO:0000256" key="1">
    <source>
        <dbReference type="ARBA" id="ARBA00005854"/>
    </source>
</evidence>
<dbReference type="PANTHER" id="PTHR43761">
    <property type="entry name" value="D-ISOMER SPECIFIC 2-HYDROXYACID DEHYDROGENASE FAMILY PROTEIN (AFU_ORTHOLOGUE AFUA_1G13630)"/>
    <property type="match status" value="1"/>
</dbReference>
<dbReference type="PATRIC" id="fig|1736674.3.peg.851"/>
<dbReference type="EMBL" id="CP012898">
    <property type="protein sequence ID" value="ALJ04379.1"/>
    <property type="molecule type" value="Genomic_DNA"/>
</dbReference>
<dbReference type="InterPro" id="IPR006139">
    <property type="entry name" value="D-isomer_2_OHA_DH_cat_dom"/>
</dbReference>
<dbReference type="AlphaFoldDB" id="A0A0P0D374"/>
<dbReference type="InterPro" id="IPR050418">
    <property type="entry name" value="D-iso_2-hydroxyacid_DH_PdxB"/>
</dbReference>
<evidence type="ECO:0000256" key="2">
    <source>
        <dbReference type="ARBA" id="ARBA00023002"/>
    </source>
</evidence>
<evidence type="ECO:0000256" key="4">
    <source>
        <dbReference type="RuleBase" id="RU003719"/>
    </source>
</evidence>
<reference evidence="7 8" key="1">
    <citation type="submission" date="2015-10" db="EMBL/GenBank/DDBJ databases">
        <authorList>
            <person name="Gilbert D.G."/>
        </authorList>
    </citation>
    <scope>NUCLEOTIDE SEQUENCE [LARGE SCALE GENOMIC DNA]</scope>
    <source>
        <strain evidence="8">HZ-22</strain>
    </source>
</reference>
<keyword evidence="8" id="KW-1185">Reference proteome</keyword>
<name>A0A0P0D374_9FLAO</name>
<dbReference type="GO" id="GO:0051287">
    <property type="term" value="F:NAD binding"/>
    <property type="evidence" value="ECO:0007669"/>
    <property type="project" value="InterPro"/>
</dbReference>
<evidence type="ECO:0000313" key="7">
    <source>
        <dbReference type="EMBL" id="ALJ04379.1"/>
    </source>
</evidence>
<proteinExistence type="inferred from homology"/>
<gene>
    <name evidence="7" type="ORF">APS56_04150</name>
</gene>
<dbReference type="OrthoDB" id="9777288at2"/>
<dbReference type="SUPFAM" id="SSF51735">
    <property type="entry name" value="NAD(P)-binding Rossmann-fold domains"/>
    <property type="match status" value="1"/>
</dbReference>
<evidence type="ECO:0000259" key="6">
    <source>
        <dbReference type="Pfam" id="PF02826"/>
    </source>
</evidence>
<dbReference type="GO" id="GO:0016616">
    <property type="term" value="F:oxidoreductase activity, acting on the CH-OH group of donors, NAD or NADP as acceptor"/>
    <property type="evidence" value="ECO:0007669"/>
    <property type="project" value="InterPro"/>
</dbReference>
<evidence type="ECO:0000259" key="5">
    <source>
        <dbReference type="Pfam" id="PF00389"/>
    </source>
</evidence>
<dbReference type="STRING" id="1736674.APS56_04150"/>
<keyword evidence="2 4" id="KW-0560">Oxidoreductase</keyword>
<dbReference type="CDD" id="cd12162">
    <property type="entry name" value="2-Hacid_dh_4"/>
    <property type="match status" value="1"/>
</dbReference>
<dbReference type="PROSITE" id="PS00065">
    <property type="entry name" value="D_2_HYDROXYACID_DH_1"/>
    <property type="match status" value="1"/>
</dbReference>
<protein>
    <submittedName>
        <fullName evidence="7">Glycerate dehydrogenase</fullName>
    </submittedName>
</protein>
<dbReference type="PROSITE" id="PS00670">
    <property type="entry name" value="D_2_HYDROXYACID_DH_2"/>
    <property type="match status" value="1"/>
</dbReference>
<dbReference type="SUPFAM" id="SSF52283">
    <property type="entry name" value="Formate/glycerate dehydrogenase catalytic domain-like"/>
    <property type="match status" value="1"/>
</dbReference>
<dbReference type="KEGG" id="ahz:APS56_04150"/>
<evidence type="ECO:0000256" key="3">
    <source>
        <dbReference type="ARBA" id="ARBA00023027"/>
    </source>
</evidence>
<dbReference type="PANTHER" id="PTHR43761:SF1">
    <property type="entry name" value="D-ISOMER SPECIFIC 2-HYDROXYACID DEHYDROGENASE CATALYTIC DOMAIN-CONTAINING PROTEIN-RELATED"/>
    <property type="match status" value="1"/>
</dbReference>
<dbReference type="FunFam" id="3.40.50.720:FF:000203">
    <property type="entry name" value="D-3-phosphoglycerate dehydrogenase (SerA)"/>
    <property type="match status" value="1"/>
</dbReference>
<feature type="domain" description="D-isomer specific 2-hydroxyacid dehydrogenase NAD-binding" evidence="6">
    <location>
        <begin position="109"/>
        <end position="289"/>
    </location>
</feature>
<organism evidence="7 8">
    <name type="scientific">Pseudalgibacter alginicilyticus</name>
    <dbReference type="NCBI Taxonomy" id="1736674"/>
    <lineage>
        <taxon>Bacteria</taxon>
        <taxon>Pseudomonadati</taxon>
        <taxon>Bacteroidota</taxon>
        <taxon>Flavobacteriia</taxon>
        <taxon>Flavobacteriales</taxon>
        <taxon>Flavobacteriaceae</taxon>
        <taxon>Pseudalgibacter</taxon>
    </lineage>
</organism>
<sequence>MKLVVLDGYTLNPGDLSWEGVEQFGDLVVYDRTKIDNQNIIKNIGEAEIVFTNKTPLPKEVLINVPHLKYIGVLATGYNIIDVETAKNRGIVVSNVPTYGTNAVAQFTMALLLEMCHHIGNHSKAVYNGQWAESLDFSFWNSPLVELDGKTMGIIGFGKIGQATAKIAQAFGLNILFYNRSKKSELETQTCKYAELDDVLKLSDIISLHCPLTEATEGIINHQNISKMKDSVMIINTSRGGLIVETDLKDALNSRKVAGAAVDVVSIEPIEKENPLLDAKNCIITPHIAWAPKESRNRLMQTTIENLKAFLDGSPINVVNK</sequence>
<dbReference type="InterPro" id="IPR006140">
    <property type="entry name" value="D-isomer_DH_NAD-bd"/>
</dbReference>